<evidence type="ECO:0000256" key="1">
    <source>
        <dbReference type="SAM" id="MobiDB-lite"/>
    </source>
</evidence>
<keyword evidence="2" id="KW-0812">Transmembrane</keyword>
<evidence type="ECO:0000313" key="3">
    <source>
        <dbReference type="EMBL" id="KAJ7615974.1"/>
    </source>
</evidence>
<dbReference type="AlphaFoldDB" id="A0AAD7FEQ4"/>
<feature type="non-terminal residue" evidence="3">
    <location>
        <position position="1"/>
    </location>
</feature>
<comment type="caution">
    <text evidence="3">The sequence shown here is derived from an EMBL/GenBank/DDBJ whole genome shotgun (WGS) entry which is preliminary data.</text>
</comment>
<organism evidence="3 4">
    <name type="scientific">Roridomyces roridus</name>
    <dbReference type="NCBI Taxonomy" id="1738132"/>
    <lineage>
        <taxon>Eukaryota</taxon>
        <taxon>Fungi</taxon>
        <taxon>Dikarya</taxon>
        <taxon>Basidiomycota</taxon>
        <taxon>Agaricomycotina</taxon>
        <taxon>Agaricomycetes</taxon>
        <taxon>Agaricomycetidae</taxon>
        <taxon>Agaricales</taxon>
        <taxon>Marasmiineae</taxon>
        <taxon>Mycenaceae</taxon>
        <taxon>Roridomyces</taxon>
    </lineage>
</organism>
<evidence type="ECO:0000313" key="4">
    <source>
        <dbReference type="Proteomes" id="UP001221142"/>
    </source>
</evidence>
<accession>A0AAD7FEQ4</accession>
<dbReference type="Proteomes" id="UP001221142">
    <property type="component" value="Unassembled WGS sequence"/>
</dbReference>
<name>A0AAD7FEQ4_9AGAR</name>
<reference evidence="3" key="1">
    <citation type="submission" date="2023-03" db="EMBL/GenBank/DDBJ databases">
        <title>Massive genome expansion in bonnet fungi (Mycena s.s.) driven by repeated elements and novel gene families across ecological guilds.</title>
        <authorList>
            <consortium name="Lawrence Berkeley National Laboratory"/>
            <person name="Harder C.B."/>
            <person name="Miyauchi S."/>
            <person name="Viragh M."/>
            <person name="Kuo A."/>
            <person name="Thoen E."/>
            <person name="Andreopoulos B."/>
            <person name="Lu D."/>
            <person name="Skrede I."/>
            <person name="Drula E."/>
            <person name="Henrissat B."/>
            <person name="Morin E."/>
            <person name="Kohler A."/>
            <person name="Barry K."/>
            <person name="LaButti K."/>
            <person name="Morin E."/>
            <person name="Salamov A."/>
            <person name="Lipzen A."/>
            <person name="Mereny Z."/>
            <person name="Hegedus B."/>
            <person name="Baldrian P."/>
            <person name="Stursova M."/>
            <person name="Weitz H."/>
            <person name="Taylor A."/>
            <person name="Grigoriev I.V."/>
            <person name="Nagy L.G."/>
            <person name="Martin F."/>
            <person name="Kauserud H."/>
        </authorList>
    </citation>
    <scope>NUCLEOTIDE SEQUENCE</scope>
    <source>
        <strain evidence="3">9284</strain>
    </source>
</reference>
<feature type="transmembrane region" description="Helical" evidence="2">
    <location>
        <begin position="142"/>
        <end position="161"/>
    </location>
</feature>
<gene>
    <name evidence="3" type="ORF">FB45DRAFT_935038</name>
</gene>
<keyword evidence="2" id="KW-1133">Transmembrane helix</keyword>
<keyword evidence="2" id="KW-0472">Membrane</keyword>
<feature type="region of interest" description="Disordered" evidence="1">
    <location>
        <begin position="1"/>
        <end position="31"/>
    </location>
</feature>
<proteinExistence type="predicted"/>
<evidence type="ECO:0000256" key="2">
    <source>
        <dbReference type="SAM" id="Phobius"/>
    </source>
</evidence>
<dbReference type="EMBL" id="JARKIF010000023">
    <property type="protein sequence ID" value="KAJ7615974.1"/>
    <property type="molecule type" value="Genomic_DNA"/>
</dbReference>
<keyword evidence="4" id="KW-1185">Reference proteome</keyword>
<sequence length="163" mass="18328">MDYPPRSPVRAAPPTQVQHAASSGGKVFGRPGARLRTSVVRVVRRKCAKASATQESTLNHYDHLAPTPYLLESDAASTPLLRQKRSSPVLPMGYILPPRITETESLRGPFSSSSSRLRRTQSGFFRPPKARRWRRTRKFQSFLVRILNAIYIFPVPPSVFVTQ</sequence>
<protein>
    <submittedName>
        <fullName evidence="3">Uncharacterized protein</fullName>
    </submittedName>
</protein>